<dbReference type="EMBL" id="BGZK01000302">
    <property type="protein sequence ID" value="GBP35344.1"/>
    <property type="molecule type" value="Genomic_DNA"/>
</dbReference>
<comment type="caution">
    <text evidence="1">The sequence shown here is derived from an EMBL/GenBank/DDBJ whole genome shotgun (WGS) entry which is preliminary data.</text>
</comment>
<dbReference type="AlphaFoldDB" id="A0A4C1VBL6"/>
<reference evidence="1 2" key="1">
    <citation type="journal article" date="2019" name="Commun. Biol.">
        <title>The bagworm genome reveals a unique fibroin gene that provides high tensile strength.</title>
        <authorList>
            <person name="Kono N."/>
            <person name="Nakamura H."/>
            <person name="Ohtoshi R."/>
            <person name="Tomita M."/>
            <person name="Numata K."/>
            <person name="Arakawa K."/>
        </authorList>
    </citation>
    <scope>NUCLEOTIDE SEQUENCE [LARGE SCALE GENOMIC DNA]</scope>
</reference>
<dbReference type="Proteomes" id="UP000299102">
    <property type="component" value="Unassembled WGS sequence"/>
</dbReference>
<gene>
    <name evidence="1" type="ORF">EVAR_20717_1</name>
</gene>
<sequence length="75" mass="8605">MLSEAECVGVGTFHSKYNSVQKVRYPPESLVFTGGRRPRWARRRYVPAWRRGAETAHRSHVALNIGSAYFPKLML</sequence>
<accession>A0A4C1VBL6</accession>
<protein>
    <submittedName>
        <fullName evidence="1">Uncharacterized protein</fullName>
    </submittedName>
</protein>
<keyword evidence="2" id="KW-1185">Reference proteome</keyword>
<organism evidence="1 2">
    <name type="scientific">Eumeta variegata</name>
    <name type="common">Bagworm moth</name>
    <name type="synonym">Eumeta japonica</name>
    <dbReference type="NCBI Taxonomy" id="151549"/>
    <lineage>
        <taxon>Eukaryota</taxon>
        <taxon>Metazoa</taxon>
        <taxon>Ecdysozoa</taxon>
        <taxon>Arthropoda</taxon>
        <taxon>Hexapoda</taxon>
        <taxon>Insecta</taxon>
        <taxon>Pterygota</taxon>
        <taxon>Neoptera</taxon>
        <taxon>Endopterygota</taxon>
        <taxon>Lepidoptera</taxon>
        <taxon>Glossata</taxon>
        <taxon>Ditrysia</taxon>
        <taxon>Tineoidea</taxon>
        <taxon>Psychidae</taxon>
        <taxon>Oiketicinae</taxon>
        <taxon>Eumeta</taxon>
    </lineage>
</organism>
<evidence type="ECO:0000313" key="2">
    <source>
        <dbReference type="Proteomes" id="UP000299102"/>
    </source>
</evidence>
<evidence type="ECO:0000313" key="1">
    <source>
        <dbReference type="EMBL" id="GBP35344.1"/>
    </source>
</evidence>
<proteinExistence type="predicted"/>
<name>A0A4C1VBL6_EUMVA</name>